<comment type="caution">
    <text evidence="2">The sequence shown here is derived from an EMBL/GenBank/DDBJ whole genome shotgun (WGS) entry which is preliminary data.</text>
</comment>
<evidence type="ECO:0000313" key="3">
    <source>
        <dbReference type="Proteomes" id="UP000776252"/>
    </source>
</evidence>
<gene>
    <name evidence="2" type="ORF">KPL37_15595</name>
</gene>
<reference evidence="2 3" key="1">
    <citation type="submission" date="2021-06" db="EMBL/GenBank/DDBJ databases">
        <title>Clostridia strains as spoilage organisms.</title>
        <authorList>
            <person name="Wambui J."/>
            <person name="Stephan R."/>
            <person name="Stevens M.J.A."/>
        </authorList>
    </citation>
    <scope>NUCLEOTIDE SEQUENCE [LARGE SCALE GENOMIC DNA]</scope>
    <source>
        <strain evidence="2 3">DSM 14204</strain>
    </source>
</reference>
<dbReference type="Pfam" id="PF09851">
    <property type="entry name" value="SHOCT"/>
    <property type="match status" value="1"/>
</dbReference>
<feature type="domain" description="SHOCT" evidence="1">
    <location>
        <begin position="56"/>
        <end position="83"/>
    </location>
</feature>
<dbReference type="EMBL" id="JAHLDV010000049">
    <property type="protein sequence ID" value="MBU3161145.1"/>
    <property type="molecule type" value="Genomic_DNA"/>
</dbReference>
<dbReference type="Proteomes" id="UP000776252">
    <property type="component" value="Unassembled WGS sequence"/>
</dbReference>
<organism evidence="2 3">
    <name type="scientific">Clostridium frigoris</name>
    <dbReference type="NCBI Taxonomy" id="205327"/>
    <lineage>
        <taxon>Bacteria</taxon>
        <taxon>Bacillati</taxon>
        <taxon>Bacillota</taxon>
        <taxon>Clostridia</taxon>
        <taxon>Eubacteriales</taxon>
        <taxon>Clostridiaceae</taxon>
        <taxon>Clostridium</taxon>
    </lineage>
</organism>
<keyword evidence="3" id="KW-1185">Reference proteome</keyword>
<protein>
    <submittedName>
        <fullName evidence="2">SHOCT domain-containing protein</fullName>
    </submittedName>
</protein>
<accession>A0ABS6BWL8</accession>
<dbReference type="InterPro" id="IPR018649">
    <property type="entry name" value="SHOCT"/>
</dbReference>
<name>A0ABS6BWL8_9CLOT</name>
<sequence length="86" mass="9937">MGHKISFFATGNKVTVKWIHSKNIMEFVTLVRDRIGKKHEPSIIAKETTSEKSPIEKIKELKELLDIGIITQEEFDAKKKQLLEMI</sequence>
<evidence type="ECO:0000313" key="2">
    <source>
        <dbReference type="EMBL" id="MBU3161145.1"/>
    </source>
</evidence>
<proteinExistence type="predicted"/>
<evidence type="ECO:0000259" key="1">
    <source>
        <dbReference type="Pfam" id="PF09851"/>
    </source>
</evidence>